<dbReference type="SUPFAM" id="SSF53822">
    <property type="entry name" value="Periplasmic binding protein-like I"/>
    <property type="match status" value="1"/>
</dbReference>
<dbReference type="CDD" id="cd01392">
    <property type="entry name" value="HTH_LacI"/>
    <property type="match status" value="1"/>
</dbReference>
<dbReference type="SUPFAM" id="SSF47413">
    <property type="entry name" value="lambda repressor-like DNA-binding domains"/>
    <property type="match status" value="1"/>
</dbReference>
<dbReference type="AlphaFoldDB" id="A0A840BVV9"/>
<accession>A0A840BVV9</accession>
<dbReference type="Pfam" id="PF00356">
    <property type="entry name" value="LacI"/>
    <property type="match status" value="1"/>
</dbReference>
<feature type="domain" description="HTH lacI-type" evidence="4">
    <location>
        <begin position="6"/>
        <end position="60"/>
    </location>
</feature>
<keyword evidence="1" id="KW-0805">Transcription regulation</keyword>
<keyword evidence="3" id="KW-0804">Transcription</keyword>
<dbReference type="InterPro" id="IPR046335">
    <property type="entry name" value="LacI/GalR-like_sensor"/>
</dbReference>
<gene>
    <name evidence="5" type="ORF">GGR16_000495</name>
</gene>
<evidence type="ECO:0000256" key="2">
    <source>
        <dbReference type="ARBA" id="ARBA00023125"/>
    </source>
</evidence>
<dbReference type="Gene3D" id="3.40.50.2300">
    <property type="match status" value="2"/>
</dbReference>
<dbReference type="Pfam" id="PF13377">
    <property type="entry name" value="Peripla_BP_3"/>
    <property type="match status" value="1"/>
</dbReference>
<protein>
    <submittedName>
        <fullName evidence="5">LacI family repressor for deo operon, udp, cdd, tsx, nupC, and nupG</fullName>
    </submittedName>
</protein>
<dbReference type="Proteomes" id="UP000577362">
    <property type="component" value="Unassembled WGS sequence"/>
</dbReference>
<dbReference type="PROSITE" id="PS50932">
    <property type="entry name" value="HTH_LACI_2"/>
    <property type="match status" value="1"/>
</dbReference>
<sequence>MNKPLPRIRDVALAAGVSTATVSRALSHPEQVSRETRERVLAAIDATGYTINQAARNLRRRRTGAIVVLVPNLANPFFSKILSAIAAEIAPIGYNVLVADTAPQGQERDDERMLGYLSNNRADGLILLDGHLPDELRQDIGGSGSLPPLVFACEWIEGLATPSVVIDNAEGARLAIRHLAELGHRRIAHIMGPPTNVLTIERRRGTLEGLAQAGIPARDEWFLPGDFTMESGAAAAHRWLACDERPTGVFCQSDEMAFGFISELHRKGLSVPQDVSVVGFDDIETASRYVPALTTVHQPRGGIGTTAARMLLALMAKDDEAAVTVKTDERRLLPVELVVRESTRAVD</sequence>
<dbReference type="GO" id="GO:0003700">
    <property type="term" value="F:DNA-binding transcription factor activity"/>
    <property type="evidence" value="ECO:0007669"/>
    <property type="project" value="TreeGrafter"/>
</dbReference>
<evidence type="ECO:0000313" key="6">
    <source>
        <dbReference type="Proteomes" id="UP000577362"/>
    </source>
</evidence>
<dbReference type="RefSeq" id="WP_019400565.1">
    <property type="nucleotide sequence ID" value="NZ_JACIEN010000001.1"/>
</dbReference>
<dbReference type="PANTHER" id="PTHR30146">
    <property type="entry name" value="LACI-RELATED TRANSCRIPTIONAL REPRESSOR"/>
    <property type="match status" value="1"/>
</dbReference>
<organism evidence="5 6">
    <name type="scientific">Chelatococcus caeni</name>
    <dbReference type="NCBI Taxonomy" id="1348468"/>
    <lineage>
        <taxon>Bacteria</taxon>
        <taxon>Pseudomonadati</taxon>
        <taxon>Pseudomonadota</taxon>
        <taxon>Alphaproteobacteria</taxon>
        <taxon>Hyphomicrobiales</taxon>
        <taxon>Chelatococcaceae</taxon>
        <taxon>Chelatococcus</taxon>
    </lineage>
</organism>
<dbReference type="InterPro" id="IPR028082">
    <property type="entry name" value="Peripla_BP_I"/>
</dbReference>
<evidence type="ECO:0000313" key="5">
    <source>
        <dbReference type="EMBL" id="MBB4015489.1"/>
    </source>
</evidence>
<dbReference type="EMBL" id="JACIEN010000001">
    <property type="protein sequence ID" value="MBB4015489.1"/>
    <property type="molecule type" value="Genomic_DNA"/>
</dbReference>
<dbReference type="InterPro" id="IPR010982">
    <property type="entry name" value="Lambda_DNA-bd_dom_sf"/>
</dbReference>
<dbReference type="GO" id="GO:0000976">
    <property type="term" value="F:transcription cis-regulatory region binding"/>
    <property type="evidence" value="ECO:0007669"/>
    <property type="project" value="TreeGrafter"/>
</dbReference>
<dbReference type="PROSITE" id="PS00356">
    <property type="entry name" value="HTH_LACI_1"/>
    <property type="match status" value="1"/>
</dbReference>
<evidence type="ECO:0000256" key="1">
    <source>
        <dbReference type="ARBA" id="ARBA00023015"/>
    </source>
</evidence>
<comment type="caution">
    <text evidence="5">The sequence shown here is derived from an EMBL/GenBank/DDBJ whole genome shotgun (WGS) entry which is preliminary data.</text>
</comment>
<dbReference type="CDD" id="cd06284">
    <property type="entry name" value="PBP1_LacI-like"/>
    <property type="match status" value="1"/>
</dbReference>
<dbReference type="PANTHER" id="PTHR30146:SF109">
    <property type="entry name" value="HTH-TYPE TRANSCRIPTIONAL REGULATOR GALS"/>
    <property type="match status" value="1"/>
</dbReference>
<evidence type="ECO:0000259" key="4">
    <source>
        <dbReference type="PROSITE" id="PS50932"/>
    </source>
</evidence>
<reference evidence="5 6" key="1">
    <citation type="submission" date="2020-08" db="EMBL/GenBank/DDBJ databases">
        <title>Genomic Encyclopedia of Type Strains, Phase IV (KMG-IV): sequencing the most valuable type-strain genomes for metagenomic binning, comparative biology and taxonomic classification.</title>
        <authorList>
            <person name="Goeker M."/>
        </authorList>
    </citation>
    <scope>NUCLEOTIDE SEQUENCE [LARGE SCALE GENOMIC DNA]</scope>
    <source>
        <strain evidence="5 6">DSM 103737</strain>
    </source>
</reference>
<dbReference type="SMART" id="SM00354">
    <property type="entry name" value="HTH_LACI"/>
    <property type="match status" value="1"/>
</dbReference>
<evidence type="ECO:0000256" key="3">
    <source>
        <dbReference type="ARBA" id="ARBA00023163"/>
    </source>
</evidence>
<dbReference type="Gene3D" id="1.10.260.40">
    <property type="entry name" value="lambda repressor-like DNA-binding domains"/>
    <property type="match status" value="1"/>
</dbReference>
<name>A0A840BVV9_9HYPH</name>
<dbReference type="InterPro" id="IPR000843">
    <property type="entry name" value="HTH_LacI"/>
</dbReference>
<keyword evidence="2" id="KW-0238">DNA-binding</keyword>
<keyword evidence="6" id="KW-1185">Reference proteome</keyword>
<proteinExistence type="predicted"/>